<feature type="coiled-coil region" evidence="1">
    <location>
        <begin position="1"/>
        <end position="31"/>
    </location>
</feature>
<comment type="caution">
    <text evidence="2">The sequence shown here is derived from an EMBL/GenBank/DDBJ whole genome shotgun (WGS) entry which is preliminary data.</text>
</comment>
<dbReference type="Proteomes" id="UP000680279">
    <property type="component" value="Unassembled WGS sequence"/>
</dbReference>
<evidence type="ECO:0000313" key="3">
    <source>
        <dbReference type="Proteomes" id="UP000680279"/>
    </source>
</evidence>
<dbReference type="InterPro" id="IPR017642">
    <property type="entry name" value="DNA_S_mod_DndB"/>
</dbReference>
<name>A0ABQ4KBR7_9BACI</name>
<accession>A0ABQ4KBR7</accession>
<evidence type="ECO:0000256" key="1">
    <source>
        <dbReference type="SAM" id="Coils"/>
    </source>
</evidence>
<dbReference type="RefSeq" id="WP_212963696.1">
    <property type="nucleotide sequence ID" value="NZ_BOQT01000018.1"/>
</dbReference>
<dbReference type="Pfam" id="PF14072">
    <property type="entry name" value="DndB"/>
    <property type="match status" value="1"/>
</dbReference>
<evidence type="ECO:0008006" key="4">
    <source>
        <dbReference type="Google" id="ProtNLM"/>
    </source>
</evidence>
<evidence type="ECO:0000313" key="2">
    <source>
        <dbReference type="EMBL" id="GIN22578.1"/>
    </source>
</evidence>
<sequence length="450" mass="52089">MENREQLISSLEEHIQKIKRNRKVINEIKIELGKYHILAGEIQEWINDPKEKLPKLDIRELYLFTEQIFVKTGEPSINPDKYFTDVERKEARIYDASIFRRTLDFPVTFENASIVGSGAWSVPIDIKMADMMLENQLLHYDPELQREMKVKVDRSGKIRYEPTLVKKNVDEIAEHILNGTLVPTTWVWNAALGSSDEGEEIVFDPQYRTITITKGTKMAVVDGFHRLKGAQKALRTNPDLEFNFVLIITNYTKSQAQKYQAQLAEATPISKNRQVQLKSERYSDGIVKRLMQESDLKERISQNTQIKSIANQLVSYSVLADSIDAYFEISTKKDAVKVGDYLIKFFDELIGSFPEEFIFNTTETRKTSLINQNNMFVGYIVLASRMWKKDISVSYLSDIINNIDFNKDNPLWQDIGVINERGNIDRDTNKLRKKIANYFKQIDIEGMVKS</sequence>
<dbReference type="EMBL" id="BOQT01000018">
    <property type="protein sequence ID" value="GIN22578.1"/>
    <property type="molecule type" value="Genomic_DNA"/>
</dbReference>
<organism evidence="2 3">
    <name type="scientific">Siminovitchia fordii</name>
    <dbReference type="NCBI Taxonomy" id="254759"/>
    <lineage>
        <taxon>Bacteria</taxon>
        <taxon>Bacillati</taxon>
        <taxon>Bacillota</taxon>
        <taxon>Bacilli</taxon>
        <taxon>Bacillales</taxon>
        <taxon>Bacillaceae</taxon>
        <taxon>Siminovitchia</taxon>
    </lineage>
</organism>
<gene>
    <name evidence="2" type="primary">yopQ</name>
    <name evidence="2" type="ORF">J1TS3_37120</name>
</gene>
<reference evidence="2 3" key="1">
    <citation type="submission" date="2021-03" db="EMBL/GenBank/DDBJ databases">
        <title>Antimicrobial resistance genes in bacteria isolated from Japanese honey, and their potential for conferring macrolide and lincosamide resistance in the American foulbrood pathogen Paenibacillus larvae.</title>
        <authorList>
            <person name="Okamoto M."/>
            <person name="Kumagai M."/>
            <person name="Kanamori H."/>
            <person name="Takamatsu D."/>
        </authorList>
    </citation>
    <scope>NUCLEOTIDE SEQUENCE [LARGE SCALE GENOMIC DNA]</scope>
    <source>
        <strain evidence="2 3">J1TS3</strain>
    </source>
</reference>
<keyword evidence="1" id="KW-0175">Coiled coil</keyword>
<protein>
    <recommendedName>
        <fullName evidence="4">DGQHR domain-containing protein</fullName>
    </recommendedName>
</protein>
<keyword evidence="3" id="KW-1185">Reference proteome</keyword>
<proteinExistence type="predicted"/>